<proteinExistence type="predicted"/>
<evidence type="ECO:0000256" key="1">
    <source>
        <dbReference type="ARBA" id="ARBA00023015"/>
    </source>
</evidence>
<evidence type="ECO:0000259" key="5">
    <source>
        <dbReference type="PROSITE" id="PS50949"/>
    </source>
</evidence>
<dbReference type="PROSITE" id="PS50949">
    <property type="entry name" value="HTH_GNTR"/>
    <property type="match status" value="1"/>
</dbReference>
<dbReference type="OrthoDB" id="9815654at2"/>
<keyword evidence="3" id="KW-0804">Transcription</keyword>
<dbReference type="AlphaFoldDB" id="A0A2U1V3E7"/>
<dbReference type="SUPFAM" id="SSF48008">
    <property type="entry name" value="GntR ligand-binding domain-like"/>
    <property type="match status" value="1"/>
</dbReference>
<dbReference type="SUPFAM" id="SSF46785">
    <property type="entry name" value="Winged helix' DNA-binding domain"/>
    <property type="match status" value="1"/>
</dbReference>
<dbReference type="SMART" id="SM00895">
    <property type="entry name" value="FCD"/>
    <property type="match status" value="1"/>
</dbReference>
<dbReference type="Pfam" id="PF07729">
    <property type="entry name" value="FCD"/>
    <property type="match status" value="1"/>
</dbReference>
<feature type="domain" description="HTH gntR-type" evidence="5">
    <location>
        <begin position="28"/>
        <end position="94"/>
    </location>
</feature>
<dbReference type="InterPro" id="IPR036388">
    <property type="entry name" value="WH-like_DNA-bd_sf"/>
</dbReference>
<dbReference type="GO" id="GO:0003700">
    <property type="term" value="F:DNA-binding transcription factor activity"/>
    <property type="evidence" value="ECO:0007669"/>
    <property type="project" value="InterPro"/>
</dbReference>
<dbReference type="EMBL" id="PDOA01000007">
    <property type="protein sequence ID" value="PWC28425.1"/>
    <property type="molecule type" value="Genomic_DNA"/>
</dbReference>
<gene>
    <name evidence="6" type="ORF">CR165_12045</name>
</gene>
<evidence type="ECO:0000313" key="7">
    <source>
        <dbReference type="Proteomes" id="UP000245048"/>
    </source>
</evidence>
<dbReference type="GO" id="GO:0003677">
    <property type="term" value="F:DNA binding"/>
    <property type="evidence" value="ECO:0007669"/>
    <property type="project" value="UniProtKB-KW"/>
</dbReference>
<dbReference type="InterPro" id="IPR036390">
    <property type="entry name" value="WH_DNA-bd_sf"/>
</dbReference>
<reference evidence="7" key="1">
    <citation type="submission" date="2017-10" db="EMBL/GenBank/DDBJ databases">
        <authorList>
            <person name="Toshchakov S.V."/>
            <person name="Goeva M.A."/>
        </authorList>
    </citation>
    <scope>NUCLEOTIDE SEQUENCE [LARGE SCALE GENOMIC DNA]</scope>
    <source>
        <strain evidence="7">JR1/69-1-13</strain>
    </source>
</reference>
<dbReference type="PANTHER" id="PTHR43537">
    <property type="entry name" value="TRANSCRIPTIONAL REGULATOR, GNTR FAMILY"/>
    <property type="match status" value="1"/>
</dbReference>
<dbReference type="InterPro" id="IPR011711">
    <property type="entry name" value="GntR_C"/>
</dbReference>
<name>A0A2U1V3E7_9PROT</name>
<keyword evidence="7" id="KW-1185">Reference proteome</keyword>
<dbReference type="SMART" id="SM00345">
    <property type="entry name" value="HTH_GNTR"/>
    <property type="match status" value="1"/>
</dbReference>
<dbReference type="InterPro" id="IPR000524">
    <property type="entry name" value="Tscrpt_reg_HTH_GntR"/>
</dbReference>
<evidence type="ECO:0000256" key="3">
    <source>
        <dbReference type="ARBA" id="ARBA00023163"/>
    </source>
</evidence>
<dbReference type="InterPro" id="IPR008920">
    <property type="entry name" value="TF_FadR/GntR_C"/>
</dbReference>
<dbReference type="Gene3D" id="1.10.10.10">
    <property type="entry name" value="Winged helix-like DNA-binding domain superfamily/Winged helix DNA-binding domain"/>
    <property type="match status" value="1"/>
</dbReference>
<dbReference type="RefSeq" id="WP_109517247.1">
    <property type="nucleotide sequence ID" value="NZ_PDOA01000007.1"/>
</dbReference>
<accession>A0A2U1V3E7</accession>
<dbReference type="PANTHER" id="PTHR43537:SF39">
    <property type="entry name" value="HTH-TYPE TRANSCRIPTIONAL REGULATOR MCBR"/>
    <property type="match status" value="1"/>
</dbReference>
<dbReference type="Proteomes" id="UP000245048">
    <property type="component" value="Unassembled WGS sequence"/>
</dbReference>
<comment type="caution">
    <text evidence="6">The sequence shown here is derived from an EMBL/GenBank/DDBJ whole genome shotgun (WGS) entry which is preliminary data.</text>
</comment>
<keyword evidence="1" id="KW-0805">Transcription regulation</keyword>
<evidence type="ECO:0000256" key="2">
    <source>
        <dbReference type="ARBA" id="ARBA00023125"/>
    </source>
</evidence>
<dbReference type="Gene3D" id="1.20.120.530">
    <property type="entry name" value="GntR ligand-binding domain-like"/>
    <property type="match status" value="1"/>
</dbReference>
<feature type="region of interest" description="Disordered" evidence="4">
    <location>
        <begin position="1"/>
        <end position="21"/>
    </location>
</feature>
<keyword evidence="2" id="KW-0238">DNA-binding</keyword>
<sequence>MSIVNTLPSRPAAIDPAADGPVRRIPRDSLSERAYQEVRAALMLSRLRPGEKLLLRPLAARLGISATPVREALLRLVSEQALQMDERGTVVVPSIGRERFLEIRALRCDLEGQAGAAAAARATPEAIGALAAIHARLLEAEARGDFPTALHCNEQFHFGLCRLADMPVLLGLVEILWMQCGPLLSHLYAGGPQNRPRHGHLEALEGLRRQDAAMVRAAVVQDIEEGGRPLLDFLGRE</sequence>
<protein>
    <submittedName>
        <fullName evidence="6">GntR family transcriptional regulator</fullName>
    </submittedName>
</protein>
<dbReference type="Pfam" id="PF00392">
    <property type="entry name" value="GntR"/>
    <property type="match status" value="1"/>
</dbReference>
<evidence type="ECO:0000313" key="6">
    <source>
        <dbReference type="EMBL" id="PWC28425.1"/>
    </source>
</evidence>
<evidence type="ECO:0000256" key="4">
    <source>
        <dbReference type="SAM" id="MobiDB-lite"/>
    </source>
</evidence>
<organism evidence="6 7">
    <name type="scientific">Teichococcus aestuarii</name>
    <dbReference type="NCBI Taxonomy" id="568898"/>
    <lineage>
        <taxon>Bacteria</taxon>
        <taxon>Pseudomonadati</taxon>
        <taxon>Pseudomonadota</taxon>
        <taxon>Alphaproteobacteria</taxon>
        <taxon>Acetobacterales</taxon>
        <taxon>Roseomonadaceae</taxon>
        <taxon>Roseomonas</taxon>
    </lineage>
</organism>